<gene>
    <name evidence="2" type="ORF">C7M84_024372</name>
</gene>
<evidence type="ECO:0000313" key="3">
    <source>
        <dbReference type="Proteomes" id="UP000283509"/>
    </source>
</evidence>
<dbReference type="AlphaFoldDB" id="A0A423U1B0"/>
<name>A0A423U1B0_PENVA</name>
<dbReference type="PANTHER" id="PTHR16301:SF25">
    <property type="entry name" value="PROTEIN IMPACT"/>
    <property type="match status" value="1"/>
</dbReference>
<proteinExistence type="predicted"/>
<dbReference type="InterPro" id="IPR023582">
    <property type="entry name" value="Impact"/>
</dbReference>
<dbReference type="GO" id="GO:0140469">
    <property type="term" value="P:GCN2-mediated signaling"/>
    <property type="evidence" value="ECO:0007669"/>
    <property type="project" value="TreeGrafter"/>
</dbReference>
<dbReference type="PANTHER" id="PTHR16301">
    <property type="entry name" value="IMPACT-RELATED"/>
    <property type="match status" value="1"/>
</dbReference>
<dbReference type="Proteomes" id="UP000283509">
    <property type="component" value="Unassembled WGS sequence"/>
</dbReference>
<dbReference type="InterPro" id="IPR016135">
    <property type="entry name" value="UBQ-conjugating_enzyme/RWD"/>
</dbReference>
<reference evidence="2 3" key="1">
    <citation type="submission" date="2018-04" db="EMBL/GenBank/DDBJ databases">
        <authorList>
            <person name="Zhang X."/>
            <person name="Yuan J."/>
            <person name="Li F."/>
            <person name="Xiang J."/>
        </authorList>
    </citation>
    <scope>NUCLEOTIDE SEQUENCE [LARGE SCALE GENOMIC DNA]</scope>
    <source>
        <tissue evidence="2">Muscle</tissue>
    </source>
</reference>
<dbReference type="Gene3D" id="3.10.110.10">
    <property type="entry name" value="Ubiquitin Conjugating Enzyme"/>
    <property type="match status" value="1"/>
</dbReference>
<dbReference type="GO" id="GO:0005737">
    <property type="term" value="C:cytoplasm"/>
    <property type="evidence" value="ECO:0007669"/>
    <property type="project" value="TreeGrafter"/>
</dbReference>
<organism evidence="2 3">
    <name type="scientific">Penaeus vannamei</name>
    <name type="common">Whiteleg shrimp</name>
    <name type="synonym">Litopenaeus vannamei</name>
    <dbReference type="NCBI Taxonomy" id="6689"/>
    <lineage>
        <taxon>Eukaryota</taxon>
        <taxon>Metazoa</taxon>
        <taxon>Ecdysozoa</taxon>
        <taxon>Arthropoda</taxon>
        <taxon>Crustacea</taxon>
        <taxon>Multicrustacea</taxon>
        <taxon>Malacostraca</taxon>
        <taxon>Eumalacostraca</taxon>
        <taxon>Eucarida</taxon>
        <taxon>Decapoda</taxon>
        <taxon>Dendrobranchiata</taxon>
        <taxon>Penaeoidea</taxon>
        <taxon>Penaeidae</taxon>
        <taxon>Penaeus</taxon>
    </lineage>
</organism>
<dbReference type="EMBL" id="QCYY01000820">
    <property type="protein sequence ID" value="ROT82462.1"/>
    <property type="molecule type" value="Genomic_DNA"/>
</dbReference>
<dbReference type="GO" id="GO:0006446">
    <property type="term" value="P:regulation of translational initiation"/>
    <property type="evidence" value="ECO:0007669"/>
    <property type="project" value="TreeGrafter"/>
</dbReference>
<evidence type="ECO:0000313" key="2">
    <source>
        <dbReference type="EMBL" id="ROT82462.1"/>
    </source>
</evidence>
<protein>
    <recommendedName>
        <fullName evidence="1">RWD domain-containing protein</fullName>
    </recommendedName>
</protein>
<dbReference type="PROSITE" id="PS50908">
    <property type="entry name" value="RWD"/>
    <property type="match status" value="1"/>
</dbReference>
<sequence length="119" mass="13670">MPPEYPGDSPPMYMLSAPWLKGMKRQELCGYLEEIYLENTGESIVYMWVEKIREFMTEQAAHEPVVEEKSSITDAVDKLQLSFEEEVQCPEIFSGDIISDRKSHFQPHLAAVRSTAEVK</sequence>
<evidence type="ECO:0000259" key="1">
    <source>
        <dbReference type="PROSITE" id="PS50908"/>
    </source>
</evidence>
<feature type="domain" description="RWD" evidence="1">
    <location>
        <begin position="1"/>
        <end position="59"/>
    </location>
</feature>
<accession>A0A423U1B0</accession>
<dbReference type="CDD" id="cd23821">
    <property type="entry name" value="RWD_IMPACT"/>
    <property type="match status" value="1"/>
</dbReference>
<dbReference type="STRING" id="6689.A0A423U1B0"/>
<keyword evidence="3" id="KW-1185">Reference proteome</keyword>
<dbReference type="SUPFAM" id="SSF54495">
    <property type="entry name" value="UBC-like"/>
    <property type="match status" value="1"/>
</dbReference>
<reference evidence="2 3" key="2">
    <citation type="submission" date="2019-01" db="EMBL/GenBank/DDBJ databases">
        <title>The decoding of complex shrimp genome reveals the adaptation for benthos swimmer, frequently molting mechanism and breeding impact on genome.</title>
        <authorList>
            <person name="Sun Y."/>
            <person name="Gao Y."/>
            <person name="Yu Y."/>
        </authorList>
    </citation>
    <scope>NUCLEOTIDE SEQUENCE [LARGE SCALE GENOMIC DNA]</scope>
    <source>
        <tissue evidence="2">Muscle</tissue>
    </source>
</reference>
<dbReference type="Pfam" id="PF05773">
    <property type="entry name" value="RWD"/>
    <property type="match status" value="1"/>
</dbReference>
<dbReference type="OrthoDB" id="69641at2759"/>
<comment type="caution">
    <text evidence="2">The sequence shown here is derived from an EMBL/GenBank/DDBJ whole genome shotgun (WGS) entry which is preliminary data.</text>
</comment>
<dbReference type="InterPro" id="IPR006575">
    <property type="entry name" value="RWD_dom"/>
</dbReference>